<reference evidence="2 3" key="1">
    <citation type="submission" date="2024-09" db="EMBL/GenBank/DDBJ databases">
        <authorList>
            <person name="Sun Q."/>
            <person name="Mori K."/>
        </authorList>
    </citation>
    <scope>NUCLEOTIDE SEQUENCE [LARGE SCALE GENOMIC DNA]</scope>
    <source>
        <strain evidence="2 3">KCTC 23315</strain>
    </source>
</reference>
<dbReference type="EMBL" id="JBHLXP010000001">
    <property type="protein sequence ID" value="MFC0047764.1"/>
    <property type="molecule type" value="Genomic_DNA"/>
</dbReference>
<feature type="compositionally biased region" description="Basic and acidic residues" evidence="1">
    <location>
        <begin position="252"/>
        <end position="282"/>
    </location>
</feature>
<evidence type="ECO:0000313" key="2">
    <source>
        <dbReference type="EMBL" id="MFC0047764.1"/>
    </source>
</evidence>
<name>A0ABV6BA73_9GAMM</name>
<dbReference type="RefSeq" id="WP_377241319.1">
    <property type="nucleotide sequence ID" value="NZ_JBHLXP010000001.1"/>
</dbReference>
<organism evidence="2 3">
    <name type="scientific">Rheinheimera tilapiae</name>
    <dbReference type="NCBI Taxonomy" id="875043"/>
    <lineage>
        <taxon>Bacteria</taxon>
        <taxon>Pseudomonadati</taxon>
        <taxon>Pseudomonadota</taxon>
        <taxon>Gammaproteobacteria</taxon>
        <taxon>Chromatiales</taxon>
        <taxon>Chromatiaceae</taxon>
        <taxon>Rheinheimera</taxon>
    </lineage>
</organism>
<sequence length="371" mass="41090">MSAVENIEFEESPVPATELMCVQSTPAVISVNFVEIKEALTEALKKYDVVVTAETLADAKKLKIELNKNATEFDKRRKVAVESVSAPIKEFDGQMKELIAMCKGGVEKLGSQITVFETETLNNIRNMLGEALGREWDALDVSAEFRKANINDLVLLGSITSTGKLTGKVGNDIKSRALDDKGAENTIKLRLSELENRSYRAGLKAPLTRAHVEVFLFAPEADYSQRLEAMLQSEVQRQERAEAQMRQQMEMEQERNRKAQEAAEQRIREANERARLAEEKADQAAQQQAAPVAQEQTPAPVQQAAAPQGQALKVYYAPMSERMVKLNEPSFDSAAQAAIKAQQADGQQYGIRTKSDGLIGIVHAGHVFWRA</sequence>
<evidence type="ECO:0000313" key="3">
    <source>
        <dbReference type="Proteomes" id="UP001589813"/>
    </source>
</evidence>
<comment type="caution">
    <text evidence="2">The sequence shown here is derived from an EMBL/GenBank/DDBJ whole genome shotgun (WGS) entry which is preliminary data.</text>
</comment>
<dbReference type="Proteomes" id="UP001589813">
    <property type="component" value="Unassembled WGS sequence"/>
</dbReference>
<dbReference type="Pfam" id="PF07083">
    <property type="entry name" value="DUF1351"/>
    <property type="match status" value="1"/>
</dbReference>
<keyword evidence="3" id="KW-1185">Reference proteome</keyword>
<gene>
    <name evidence="2" type="ORF">ACFFJP_05650</name>
</gene>
<feature type="region of interest" description="Disordered" evidence="1">
    <location>
        <begin position="238"/>
        <end position="297"/>
    </location>
</feature>
<dbReference type="InterPro" id="IPR009785">
    <property type="entry name" value="Prophage_Lj928_Orf309"/>
</dbReference>
<evidence type="ECO:0000256" key="1">
    <source>
        <dbReference type="SAM" id="MobiDB-lite"/>
    </source>
</evidence>
<accession>A0ABV6BA73</accession>
<feature type="compositionally biased region" description="Low complexity" evidence="1">
    <location>
        <begin position="283"/>
        <end position="297"/>
    </location>
</feature>
<protein>
    <submittedName>
        <fullName evidence="2">DUF1351 domain-containing protein</fullName>
    </submittedName>
</protein>
<proteinExistence type="predicted"/>